<gene>
    <name evidence="1" type="ORF">LCGC14_1188610</name>
</gene>
<protein>
    <submittedName>
        <fullName evidence="1">Uncharacterized protein</fullName>
    </submittedName>
</protein>
<reference evidence="1" key="1">
    <citation type="journal article" date="2015" name="Nature">
        <title>Complex archaea that bridge the gap between prokaryotes and eukaryotes.</title>
        <authorList>
            <person name="Spang A."/>
            <person name="Saw J.H."/>
            <person name="Jorgensen S.L."/>
            <person name="Zaremba-Niedzwiedzka K."/>
            <person name="Martijn J."/>
            <person name="Lind A.E."/>
            <person name="van Eijk R."/>
            <person name="Schleper C."/>
            <person name="Guy L."/>
            <person name="Ettema T.J."/>
        </authorList>
    </citation>
    <scope>NUCLEOTIDE SEQUENCE</scope>
</reference>
<name>A0A0F9PQH5_9ZZZZ</name>
<proteinExistence type="predicted"/>
<organism evidence="1">
    <name type="scientific">marine sediment metagenome</name>
    <dbReference type="NCBI Taxonomy" id="412755"/>
    <lineage>
        <taxon>unclassified sequences</taxon>
        <taxon>metagenomes</taxon>
        <taxon>ecological metagenomes</taxon>
    </lineage>
</organism>
<dbReference type="EMBL" id="LAZR01006012">
    <property type="protein sequence ID" value="KKM95402.1"/>
    <property type="molecule type" value="Genomic_DNA"/>
</dbReference>
<dbReference type="AlphaFoldDB" id="A0A0F9PQH5"/>
<comment type="caution">
    <text evidence="1">The sequence shown here is derived from an EMBL/GenBank/DDBJ whole genome shotgun (WGS) entry which is preliminary data.</text>
</comment>
<sequence>MKKLFEIEWDDYYGENYIDQKKLRSVLGDIFLEINITDITPKDEDNETPV</sequence>
<evidence type="ECO:0000313" key="1">
    <source>
        <dbReference type="EMBL" id="KKM95402.1"/>
    </source>
</evidence>
<accession>A0A0F9PQH5</accession>